<evidence type="ECO:0000256" key="5">
    <source>
        <dbReference type="ARBA" id="ARBA00023136"/>
    </source>
</evidence>
<feature type="transmembrane region" description="Helical" evidence="7">
    <location>
        <begin position="66"/>
        <end position="87"/>
    </location>
</feature>
<dbReference type="Gene3D" id="1.20.1250.20">
    <property type="entry name" value="MFS general substrate transporter like domains"/>
    <property type="match status" value="1"/>
</dbReference>
<dbReference type="Proteomes" id="UP000070700">
    <property type="component" value="Unassembled WGS sequence"/>
</dbReference>
<dbReference type="KEGG" id="psco:LY89DRAFT_720979"/>
<organism evidence="9 10">
    <name type="scientific">Mollisia scopiformis</name>
    <name type="common">Conifer needle endophyte fungus</name>
    <name type="synonym">Phialocephala scopiformis</name>
    <dbReference type="NCBI Taxonomy" id="149040"/>
    <lineage>
        <taxon>Eukaryota</taxon>
        <taxon>Fungi</taxon>
        <taxon>Dikarya</taxon>
        <taxon>Ascomycota</taxon>
        <taxon>Pezizomycotina</taxon>
        <taxon>Leotiomycetes</taxon>
        <taxon>Helotiales</taxon>
        <taxon>Mollisiaceae</taxon>
        <taxon>Mollisia</taxon>
    </lineage>
</organism>
<evidence type="ECO:0000256" key="3">
    <source>
        <dbReference type="ARBA" id="ARBA00022692"/>
    </source>
</evidence>
<dbReference type="GeneID" id="28828331"/>
<evidence type="ECO:0000313" key="10">
    <source>
        <dbReference type="Proteomes" id="UP000070700"/>
    </source>
</evidence>
<dbReference type="InParanoid" id="A0A194X0N0"/>
<evidence type="ECO:0000256" key="7">
    <source>
        <dbReference type="SAM" id="Phobius"/>
    </source>
</evidence>
<feature type="transmembrane region" description="Helical" evidence="7">
    <location>
        <begin position="161"/>
        <end position="181"/>
    </location>
</feature>
<protein>
    <submittedName>
        <fullName evidence="9">Major facilitator superfamily transporter</fullName>
    </submittedName>
</protein>
<dbReference type="Pfam" id="PF07690">
    <property type="entry name" value="MFS_1"/>
    <property type="match status" value="1"/>
</dbReference>
<keyword evidence="5 7" id="KW-0472">Membrane</keyword>
<keyword evidence="10" id="KW-1185">Reference proteome</keyword>
<feature type="transmembrane region" description="Helical" evidence="7">
    <location>
        <begin position="235"/>
        <end position="259"/>
    </location>
</feature>
<dbReference type="InterPro" id="IPR001958">
    <property type="entry name" value="Tet-R_TetA/multi-R_MdtG-like"/>
</dbReference>
<evidence type="ECO:0000313" key="9">
    <source>
        <dbReference type="EMBL" id="KUJ13758.1"/>
    </source>
</evidence>
<keyword evidence="2" id="KW-0813">Transport</keyword>
<feature type="transmembrane region" description="Helical" evidence="7">
    <location>
        <begin position="136"/>
        <end position="155"/>
    </location>
</feature>
<feature type="region of interest" description="Disordered" evidence="6">
    <location>
        <begin position="1"/>
        <end position="58"/>
    </location>
</feature>
<dbReference type="PANTHER" id="PTHR23504:SF3">
    <property type="entry name" value="MAJOR FACILITATOR SUPERFAMILY (MFS) PROFILE DOMAIN-CONTAINING PROTEIN"/>
    <property type="match status" value="1"/>
</dbReference>
<dbReference type="PROSITE" id="PS50850">
    <property type="entry name" value="MFS"/>
    <property type="match status" value="1"/>
</dbReference>
<feature type="compositionally biased region" description="Polar residues" evidence="6">
    <location>
        <begin position="1"/>
        <end position="21"/>
    </location>
</feature>
<sequence length="499" mass="53841">MSLSLKGDSSNGAATESTPLLGSSADDPPISINEGEIISHGKADDDEDNPKPSNHEEDKPLPKLQIFLLCYARMIEPIAFFGIFPFINEMIWRTGDLDKADVGFYSGLIESLFSLTQMLLMISWGRAADRIGRKPVLVFSLAGVSIATATFGLSRAIWQMVLFRCCAGVFAGTIVTIRTMLSEHSTPKTQARAFSFFAFAGNVGIFLGPLIGGGLADPSNQIGGFFKNIQFVRDYPYALSTFATGIIGASAAIACALFIKETLEKKVKGDNTTSSPTPMTTWELLKTPGVGVVLTLYGHVMLLGLAYTAVCPVFWFTPPHLGGYGFTPLQISMFLGGIGISQAIWLLLAFPPLQRRFGTGMILRGCYIAWPIFFVAAPVCNLFLRWGGKWEIAFWIVAPTLQIGGSGVSMAFTGVQLALNDIAPNHKTLGTLNAIALTLVSGIRTVGPAFFTSIFAAGAKTQFMNGYLIWVVLVLIALPGTLGIRWLPKKAEGRIVQEE</sequence>
<dbReference type="SUPFAM" id="SSF103473">
    <property type="entry name" value="MFS general substrate transporter"/>
    <property type="match status" value="1"/>
</dbReference>
<feature type="transmembrane region" description="Helical" evidence="7">
    <location>
        <begin position="193"/>
        <end position="215"/>
    </location>
</feature>
<dbReference type="PANTHER" id="PTHR23504">
    <property type="entry name" value="MAJOR FACILITATOR SUPERFAMILY DOMAIN-CONTAINING PROTEIN 10"/>
    <property type="match status" value="1"/>
</dbReference>
<keyword evidence="3 7" id="KW-0812">Transmembrane</keyword>
<dbReference type="InterPro" id="IPR036259">
    <property type="entry name" value="MFS_trans_sf"/>
</dbReference>
<dbReference type="PRINTS" id="PR01035">
    <property type="entry name" value="TCRTETA"/>
</dbReference>
<dbReference type="GO" id="GO:0022857">
    <property type="term" value="F:transmembrane transporter activity"/>
    <property type="evidence" value="ECO:0007669"/>
    <property type="project" value="InterPro"/>
</dbReference>
<dbReference type="InterPro" id="IPR020846">
    <property type="entry name" value="MFS_dom"/>
</dbReference>
<name>A0A194X0N0_MOLSC</name>
<comment type="subcellular location">
    <subcellularLocation>
        <location evidence="1">Membrane</location>
        <topology evidence="1">Multi-pass membrane protein</topology>
    </subcellularLocation>
</comment>
<evidence type="ECO:0000256" key="6">
    <source>
        <dbReference type="SAM" id="MobiDB-lite"/>
    </source>
</evidence>
<evidence type="ECO:0000259" key="8">
    <source>
        <dbReference type="PROSITE" id="PS50850"/>
    </source>
</evidence>
<dbReference type="EMBL" id="KQ947421">
    <property type="protein sequence ID" value="KUJ13758.1"/>
    <property type="molecule type" value="Genomic_DNA"/>
</dbReference>
<feature type="transmembrane region" description="Helical" evidence="7">
    <location>
        <begin position="294"/>
        <end position="317"/>
    </location>
</feature>
<dbReference type="OrthoDB" id="419616at2759"/>
<evidence type="ECO:0000256" key="2">
    <source>
        <dbReference type="ARBA" id="ARBA00022448"/>
    </source>
</evidence>
<dbReference type="AlphaFoldDB" id="A0A194X0N0"/>
<proteinExistence type="predicted"/>
<reference evidence="9 10" key="1">
    <citation type="submission" date="2015-10" db="EMBL/GenBank/DDBJ databases">
        <title>Full genome of DAOMC 229536 Phialocephala scopiformis, a fungal endophyte of spruce producing the potent anti-insectan compound rugulosin.</title>
        <authorList>
            <consortium name="DOE Joint Genome Institute"/>
            <person name="Walker A.K."/>
            <person name="Frasz S.L."/>
            <person name="Seifert K.A."/>
            <person name="Miller J.D."/>
            <person name="Mondo S.J."/>
            <person name="Labutti K."/>
            <person name="Lipzen A."/>
            <person name="Dockter R."/>
            <person name="Kennedy M."/>
            <person name="Grigoriev I.V."/>
            <person name="Spatafora J.W."/>
        </authorList>
    </citation>
    <scope>NUCLEOTIDE SEQUENCE [LARGE SCALE GENOMIC DNA]</scope>
    <source>
        <strain evidence="9 10">CBS 120377</strain>
    </source>
</reference>
<feature type="compositionally biased region" description="Basic and acidic residues" evidence="6">
    <location>
        <begin position="37"/>
        <end position="58"/>
    </location>
</feature>
<feature type="transmembrane region" description="Helical" evidence="7">
    <location>
        <begin position="362"/>
        <end position="386"/>
    </location>
</feature>
<evidence type="ECO:0000256" key="1">
    <source>
        <dbReference type="ARBA" id="ARBA00004141"/>
    </source>
</evidence>
<evidence type="ECO:0000256" key="4">
    <source>
        <dbReference type="ARBA" id="ARBA00022989"/>
    </source>
</evidence>
<feature type="transmembrane region" description="Helical" evidence="7">
    <location>
        <begin position="329"/>
        <end position="350"/>
    </location>
</feature>
<feature type="transmembrane region" description="Helical" evidence="7">
    <location>
        <begin position="431"/>
        <end position="455"/>
    </location>
</feature>
<feature type="transmembrane region" description="Helical" evidence="7">
    <location>
        <begin position="102"/>
        <end position="124"/>
    </location>
</feature>
<keyword evidence="4 7" id="KW-1133">Transmembrane helix</keyword>
<feature type="transmembrane region" description="Helical" evidence="7">
    <location>
        <begin position="392"/>
        <end position="419"/>
    </location>
</feature>
<dbReference type="CDD" id="cd17330">
    <property type="entry name" value="MFS_SLC46_TetA_like"/>
    <property type="match status" value="1"/>
</dbReference>
<dbReference type="RefSeq" id="XP_018068113.1">
    <property type="nucleotide sequence ID" value="XM_018218605.1"/>
</dbReference>
<dbReference type="InterPro" id="IPR011701">
    <property type="entry name" value="MFS"/>
</dbReference>
<feature type="domain" description="Major facilitator superfamily (MFS) profile" evidence="8">
    <location>
        <begin position="65"/>
        <end position="492"/>
    </location>
</feature>
<feature type="transmembrane region" description="Helical" evidence="7">
    <location>
        <begin position="467"/>
        <end position="487"/>
    </location>
</feature>
<accession>A0A194X0N0</accession>
<dbReference type="GO" id="GO:0016020">
    <property type="term" value="C:membrane"/>
    <property type="evidence" value="ECO:0007669"/>
    <property type="project" value="UniProtKB-SubCell"/>
</dbReference>
<gene>
    <name evidence="9" type="ORF">LY89DRAFT_720979</name>
</gene>